<gene>
    <name evidence="10" type="ORF">M8C21_024070</name>
</gene>
<comment type="caution">
    <text evidence="10">The sequence shown here is derived from an EMBL/GenBank/DDBJ whole genome shotgun (WGS) entry which is preliminary data.</text>
</comment>
<evidence type="ECO:0000313" key="11">
    <source>
        <dbReference type="Proteomes" id="UP001206925"/>
    </source>
</evidence>
<proteinExistence type="predicted"/>
<name>A0AAD5GJG6_AMBAR</name>
<evidence type="ECO:0000256" key="3">
    <source>
        <dbReference type="ARBA" id="ARBA00022679"/>
    </source>
</evidence>
<evidence type="ECO:0000256" key="1">
    <source>
        <dbReference type="ARBA" id="ARBA00012513"/>
    </source>
</evidence>
<dbReference type="EC" id="2.7.11.1" evidence="1"/>
<dbReference type="PROSITE" id="PS50011">
    <property type="entry name" value="PROTEIN_KINASE_DOM"/>
    <property type="match status" value="1"/>
</dbReference>
<comment type="catalytic activity">
    <reaction evidence="8">
        <text>L-seryl-[protein] + ATP = O-phospho-L-seryl-[protein] + ADP + H(+)</text>
        <dbReference type="Rhea" id="RHEA:17989"/>
        <dbReference type="Rhea" id="RHEA-COMP:9863"/>
        <dbReference type="Rhea" id="RHEA-COMP:11604"/>
        <dbReference type="ChEBI" id="CHEBI:15378"/>
        <dbReference type="ChEBI" id="CHEBI:29999"/>
        <dbReference type="ChEBI" id="CHEBI:30616"/>
        <dbReference type="ChEBI" id="CHEBI:83421"/>
        <dbReference type="ChEBI" id="CHEBI:456216"/>
        <dbReference type="EC" id="2.7.11.1"/>
    </reaction>
</comment>
<dbReference type="InterPro" id="IPR011009">
    <property type="entry name" value="Kinase-like_dom_sf"/>
</dbReference>
<evidence type="ECO:0000256" key="4">
    <source>
        <dbReference type="ARBA" id="ARBA00022741"/>
    </source>
</evidence>
<evidence type="ECO:0000256" key="8">
    <source>
        <dbReference type="ARBA" id="ARBA00048679"/>
    </source>
</evidence>
<dbReference type="InterPro" id="IPR052059">
    <property type="entry name" value="CR_Ser/Thr_kinase"/>
</dbReference>
<evidence type="ECO:0000256" key="7">
    <source>
        <dbReference type="ARBA" id="ARBA00047899"/>
    </source>
</evidence>
<evidence type="ECO:0000259" key="9">
    <source>
        <dbReference type="PROSITE" id="PS50011"/>
    </source>
</evidence>
<keyword evidence="3" id="KW-0808">Transferase</keyword>
<dbReference type="FunFam" id="1.10.510.10:FF:001023">
    <property type="entry name" value="Os07g0541700 protein"/>
    <property type="match status" value="1"/>
</dbReference>
<dbReference type="EMBL" id="JAMZMK010008088">
    <property type="protein sequence ID" value="KAI7742003.1"/>
    <property type="molecule type" value="Genomic_DNA"/>
</dbReference>
<dbReference type="InterPro" id="IPR008271">
    <property type="entry name" value="Ser/Thr_kinase_AS"/>
</dbReference>
<dbReference type="SUPFAM" id="SSF56112">
    <property type="entry name" value="Protein kinase-like (PK-like)"/>
    <property type="match status" value="1"/>
</dbReference>
<evidence type="ECO:0000256" key="2">
    <source>
        <dbReference type="ARBA" id="ARBA00022527"/>
    </source>
</evidence>
<comment type="catalytic activity">
    <reaction evidence="7">
        <text>L-threonyl-[protein] + ATP = O-phospho-L-threonyl-[protein] + ADP + H(+)</text>
        <dbReference type="Rhea" id="RHEA:46608"/>
        <dbReference type="Rhea" id="RHEA-COMP:11060"/>
        <dbReference type="Rhea" id="RHEA-COMP:11605"/>
        <dbReference type="ChEBI" id="CHEBI:15378"/>
        <dbReference type="ChEBI" id="CHEBI:30013"/>
        <dbReference type="ChEBI" id="CHEBI:30616"/>
        <dbReference type="ChEBI" id="CHEBI:61977"/>
        <dbReference type="ChEBI" id="CHEBI:456216"/>
        <dbReference type="EC" id="2.7.11.1"/>
    </reaction>
</comment>
<dbReference type="Gene3D" id="1.10.510.10">
    <property type="entry name" value="Transferase(Phosphotransferase) domain 1"/>
    <property type="match status" value="1"/>
</dbReference>
<feature type="domain" description="Protein kinase" evidence="9">
    <location>
        <begin position="1"/>
        <end position="148"/>
    </location>
</feature>
<feature type="non-terminal residue" evidence="10">
    <location>
        <position position="1"/>
    </location>
</feature>
<dbReference type="Proteomes" id="UP001206925">
    <property type="component" value="Unassembled WGS sequence"/>
</dbReference>
<dbReference type="GO" id="GO:0004674">
    <property type="term" value="F:protein serine/threonine kinase activity"/>
    <property type="evidence" value="ECO:0007669"/>
    <property type="project" value="UniProtKB-KW"/>
</dbReference>
<evidence type="ECO:0000256" key="5">
    <source>
        <dbReference type="ARBA" id="ARBA00022777"/>
    </source>
</evidence>
<reference evidence="10" key="1">
    <citation type="submission" date="2022-06" db="EMBL/GenBank/DDBJ databases">
        <title>Uncovering the hologenomic basis of an extraordinary plant invasion.</title>
        <authorList>
            <person name="Bieker V.C."/>
            <person name="Martin M.D."/>
            <person name="Gilbert T."/>
            <person name="Hodgins K."/>
            <person name="Battlay P."/>
            <person name="Petersen B."/>
            <person name="Wilson J."/>
        </authorList>
    </citation>
    <scope>NUCLEOTIDE SEQUENCE</scope>
    <source>
        <strain evidence="10">AA19_3_7</strain>
        <tissue evidence="10">Leaf</tissue>
    </source>
</reference>
<dbReference type="SMART" id="SM00220">
    <property type="entry name" value="S_TKc"/>
    <property type="match status" value="1"/>
</dbReference>
<accession>A0AAD5GJG6</accession>
<dbReference type="InterPro" id="IPR001245">
    <property type="entry name" value="Ser-Thr/Tyr_kinase_cat_dom"/>
</dbReference>
<dbReference type="Gene3D" id="3.30.200.20">
    <property type="entry name" value="Phosphorylase Kinase, domain 1"/>
    <property type="match status" value="1"/>
</dbReference>
<dbReference type="AlphaFoldDB" id="A0AAD5GJG6"/>
<dbReference type="PANTHER" id="PTHR47973">
    <property type="entry name" value="CYSTEINE-RICH RECEPTOR-LIKE PROTEIN KINASE 3"/>
    <property type="match status" value="1"/>
</dbReference>
<dbReference type="GO" id="GO:0005524">
    <property type="term" value="F:ATP binding"/>
    <property type="evidence" value="ECO:0007669"/>
    <property type="project" value="UniProtKB-KW"/>
</dbReference>
<feature type="non-terminal residue" evidence="10">
    <location>
        <position position="148"/>
    </location>
</feature>
<keyword evidence="6" id="KW-0067">ATP-binding</keyword>
<keyword evidence="4" id="KW-0547">Nucleotide-binding</keyword>
<keyword evidence="11" id="KW-1185">Reference proteome</keyword>
<dbReference type="InterPro" id="IPR000719">
    <property type="entry name" value="Prot_kinase_dom"/>
</dbReference>
<dbReference type="Pfam" id="PF07714">
    <property type="entry name" value="PK_Tyr_Ser-Thr"/>
    <property type="match status" value="1"/>
</dbReference>
<protein>
    <recommendedName>
        <fullName evidence="1">non-specific serine/threonine protein kinase</fullName>
        <ecNumber evidence="1">2.7.11.1</ecNumber>
    </recommendedName>
</protein>
<dbReference type="PROSITE" id="PS00108">
    <property type="entry name" value="PROTEIN_KINASE_ST"/>
    <property type="match status" value="1"/>
</dbReference>
<organism evidence="10 11">
    <name type="scientific">Ambrosia artemisiifolia</name>
    <name type="common">Common ragweed</name>
    <dbReference type="NCBI Taxonomy" id="4212"/>
    <lineage>
        <taxon>Eukaryota</taxon>
        <taxon>Viridiplantae</taxon>
        <taxon>Streptophyta</taxon>
        <taxon>Embryophyta</taxon>
        <taxon>Tracheophyta</taxon>
        <taxon>Spermatophyta</taxon>
        <taxon>Magnoliopsida</taxon>
        <taxon>eudicotyledons</taxon>
        <taxon>Gunneridae</taxon>
        <taxon>Pentapetalae</taxon>
        <taxon>asterids</taxon>
        <taxon>campanulids</taxon>
        <taxon>Asterales</taxon>
        <taxon>Asteraceae</taxon>
        <taxon>Asteroideae</taxon>
        <taxon>Heliantheae alliance</taxon>
        <taxon>Heliantheae</taxon>
        <taxon>Ambrosia</taxon>
    </lineage>
</organism>
<sequence>GVLADGREIAVKRLFFNYKFRVADFFNEINIISSVEHKNLIKLLGCNCSGPESILIYEYMPNRSLDFFIFDEIKGRELGWEKRLKIINGIAEGLAYLHENTKHRIIHRDIKAANILLDFRHRPKIADFGLARSFQDDKSHISTAIAGT</sequence>
<keyword evidence="2" id="KW-0723">Serine/threonine-protein kinase</keyword>
<keyword evidence="5" id="KW-0418">Kinase</keyword>
<evidence type="ECO:0000256" key="6">
    <source>
        <dbReference type="ARBA" id="ARBA00022840"/>
    </source>
</evidence>
<evidence type="ECO:0000313" key="10">
    <source>
        <dbReference type="EMBL" id="KAI7742003.1"/>
    </source>
</evidence>